<feature type="compositionally biased region" description="Basic and acidic residues" evidence="1">
    <location>
        <begin position="97"/>
        <end position="130"/>
    </location>
</feature>
<sequence>MIVSGGLGEKTVPAIHDMPQLDSIFIFCYKVAYHEQWSKGYLKVKGVFNKMDALCQAVQQSVEHHEPSPARTTTVIPKPSPVVHRSRTPEPPPSHSAHHDRVPSVDDHRRSASHPPEIKDEGFVRRKGDGGHGSSLASSVKPTTTGTPNSQEKLPSGLERLENNIIQTAERRIRESFLENNDISQPPSPNAAIIDRLQDTLVQTIEKHMPKKNNESIELNKMFAELKQVIIDSVVQEQSALLRDVIKQTVLDAFKQQQNSILEHLPPPSTTTTSTTGVIHHSKPTIMATNTEVKIAADRKKTRIDTDFRQQRDAVVANKRLRDVVQQWSSIKSMADLAGEIKKNGKNNLEWAWLLFCWIGQNIQYQPYCNNNAAETVFRTRQGVCRGFVSLYHECCSLLGIECSEISGYSKQAFLKPGEELKQSLHAWNSIILDQHAYLIDPTWGAGGRDYDKKLEDFYFLTSPDEFIYTHYANGYQLLDPEISKDEFLSLPVMKSTYYRLGLMLLSPKQGLNETNQNLFKIAIRTPAHVDLFADLKVGDIEYPRSLHTLCQRDKSKPDIYNCYIAPPLNGLYEVTIFAKTKDETMYVDAINMRLRVSDITDAFMFPIIYGTFTEQRCILIEPFQRLVHKKQRVLIHMIIPNANVIKIRNGDEYMVPYKDEYKNGVLKKEIEVQGDLQVCGRWDDKADSISIICIFNMI</sequence>
<accession>A0A814GM47</accession>
<gene>
    <name evidence="4" type="ORF">JBS370_LOCUS12315</name>
    <name evidence="3" type="ORF">ZHD862_LOCUS12398</name>
</gene>
<organism evidence="3 5">
    <name type="scientific">Rotaria sordida</name>
    <dbReference type="NCBI Taxonomy" id="392033"/>
    <lineage>
        <taxon>Eukaryota</taxon>
        <taxon>Metazoa</taxon>
        <taxon>Spiralia</taxon>
        <taxon>Gnathifera</taxon>
        <taxon>Rotifera</taxon>
        <taxon>Eurotatoria</taxon>
        <taxon>Bdelloidea</taxon>
        <taxon>Philodinida</taxon>
        <taxon>Philodinidae</taxon>
        <taxon>Rotaria</taxon>
    </lineage>
</organism>
<dbReference type="Proteomes" id="UP000663836">
    <property type="component" value="Unassembled WGS sequence"/>
</dbReference>
<comment type="caution">
    <text evidence="3">The sequence shown here is derived from an EMBL/GenBank/DDBJ whole genome shotgun (WGS) entry which is preliminary data.</text>
</comment>
<reference evidence="3" key="1">
    <citation type="submission" date="2021-02" db="EMBL/GenBank/DDBJ databases">
        <authorList>
            <person name="Nowell W R."/>
        </authorList>
    </citation>
    <scope>NUCLEOTIDE SEQUENCE</scope>
</reference>
<protein>
    <recommendedName>
        <fullName evidence="2">Transglutaminase-like domain-containing protein</fullName>
    </recommendedName>
</protein>
<dbReference type="SMART" id="SM00460">
    <property type="entry name" value="TGc"/>
    <property type="match status" value="1"/>
</dbReference>
<dbReference type="PANTHER" id="PTHR46333">
    <property type="entry name" value="CYTOKINESIS PROTEIN 3"/>
    <property type="match status" value="1"/>
</dbReference>
<dbReference type="InterPro" id="IPR056564">
    <property type="entry name" value="Ig-like_KY"/>
</dbReference>
<dbReference type="SUPFAM" id="SSF54001">
    <property type="entry name" value="Cysteine proteinases"/>
    <property type="match status" value="1"/>
</dbReference>
<name>A0A814GM47_9BILA</name>
<dbReference type="Pfam" id="PF23265">
    <property type="entry name" value="Ig-like_KY"/>
    <property type="match status" value="1"/>
</dbReference>
<evidence type="ECO:0000313" key="5">
    <source>
        <dbReference type="Proteomes" id="UP000663864"/>
    </source>
</evidence>
<dbReference type="EMBL" id="CAJOBD010000997">
    <property type="protein sequence ID" value="CAF3746484.1"/>
    <property type="molecule type" value="Genomic_DNA"/>
</dbReference>
<dbReference type="InterPro" id="IPR038765">
    <property type="entry name" value="Papain-like_cys_pep_sf"/>
</dbReference>
<dbReference type="PANTHER" id="PTHR46333:SF2">
    <property type="entry name" value="CYTOKINESIS PROTEIN 3"/>
    <property type="match status" value="1"/>
</dbReference>
<dbReference type="InterPro" id="IPR002931">
    <property type="entry name" value="Transglutaminase-like"/>
</dbReference>
<dbReference type="GO" id="GO:0005737">
    <property type="term" value="C:cytoplasm"/>
    <property type="evidence" value="ECO:0007669"/>
    <property type="project" value="TreeGrafter"/>
</dbReference>
<feature type="compositionally biased region" description="Polar residues" evidence="1">
    <location>
        <begin position="135"/>
        <end position="153"/>
    </location>
</feature>
<dbReference type="Proteomes" id="UP000663864">
    <property type="component" value="Unassembled WGS sequence"/>
</dbReference>
<proteinExistence type="predicted"/>
<feature type="domain" description="Transglutaminase-like" evidence="2">
    <location>
        <begin position="377"/>
        <end position="444"/>
    </location>
</feature>
<evidence type="ECO:0000256" key="1">
    <source>
        <dbReference type="SAM" id="MobiDB-lite"/>
    </source>
</evidence>
<dbReference type="Pfam" id="PF01841">
    <property type="entry name" value="Transglut_core"/>
    <property type="match status" value="1"/>
</dbReference>
<evidence type="ECO:0000313" key="3">
    <source>
        <dbReference type="EMBL" id="CAF0998468.1"/>
    </source>
</evidence>
<dbReference type="EMBL" id="CAJNOT010000487">
    <property type="protein sequence ID" value="CAF0998468.1"/>
    <property type="molecule type" value="Genomic_DNA"/>
</dbReference>
<dbReference type="AlphaFoldDB" id="A0A814GM47"/>
<feature type="region of interest" description="Disordered" evidence="1">
    <location>
        <begin position="62"/>
        <end position="157"/>
    </location>
</feature>
<dbReference type="Gene3D" id="3.10.620.30">
    <property type="match status" value="1"/>
</dbReference>
<evidence type="ECO:0000259" key="2">
    <source>
        <dbReference type="SMART" id="SM00460"/>
    </source>
</evidence>
<dbReference type="InterPro" id="IPR052557">
    <property type="entry name" value="CAP/Cytokinesis_protein"/>
</dbReference>
<evidence type="ECO:0000313" key="4">
    <source>
        <dbReference type="EMBL" id="CAF3746484.1"/>
    </source>
</evidence>